<organism evidence="1">
    <name type="scientific">marine sediment metagenome</name>
    <dbReference type="NCBI Taxonomy" id="412755"/>
    <lineage>
        <taxon>unclassified sequences</taxon>
        <taxon>metagenomes</taxon>
        <taxon>ecological metagenomes</taxon>
    </lineage>
</organism>
<proteinExistence type="predicted"/>
<reference evidence="1" key="1">
    <citation type="journal article" date="2014" name="Front. Microbiol.">
        <title>High frequency of phylogenetically diverse reductive dehalogenase-homologous genes in deep subseafloor sedimentary metagenomes.</title>
        <authorList>
            <person name="Kawai M."/>
            <person name="Futagami T."/>
            <person name="Toyoda A."/>
            <person name="Takaki Y."/>
            <person name="Nishi S."/>
            <person name="Hori S."/>
            <person name="Arai W."/>
            <person name="Tsubouchi T."/>
            <person name="Morono Y."/>
            <person name="Uchiyama I."/>
            <person name="Ito T."/>
            <person name="Fujiyama A."/>
            <person name="Inagaki F."/>
            <person name="Takami H."/>
        </authorList>
    </citation>
    <scope>NUCLEOTIDE SEQUENCE</scope>
    <source>
        <strain evidence="1">Expedition CK06-06</strain>
    </source>
</reference>
<protein>
    <submittedName>
        <fullName evidence="1">Uncharacterized protein</fullName>
    </submittedName>
</protein>
<feature type="non-terminal residue" evidence="1">
    <location>
        <position position="1"/>
    </location>
</feature>
<sequence length="61" mass="7026">IRFEVNVMVDGAIQYVYKEIALVPLAFRANFVLCKSDYDNAIVTCEWGDCSYGGHLHIDWR</sequence>
<dbReference type="AlphaFoldDB" id="X1MT86"/>
<gene>
    <name evidence="1" type="ORF">S06H3_25407</name>
</gene>
<evidence type="ECO:0000313" key="1">
    <source>
        <dbReference type="EMBL" id="GAI21236.1"/>
    </source>
</evidence>
<name>X1MT86_9ZZZZ</name>
<dbReference type="EMBL" id="BARV01014623">
    <property type="protein sequence ID" value="GAI21236.1"/>
    <property type="molecule type" value="Genomic_DNA"/>
</dbReference>
<accession>X1MT86</accession>
<comment type="caution">
    <text evidence="1">The sequence shown here is derived from an EMBL/GenBank/DDBJ whole genome shotgun (WGS) entry which is preliminary data.</text>
</comment>